<reference evidence="3 4" key="1">
    <citation type="submission" date="2015-04" db="EMBL/GenBank/DDBJ databases">
        <authorList>
            <person name="Syromyatnikov M.Y."/>
            <person name="Popov V.N."/>
        </authorList>
    </citation>
    <scope>NUCLEOTIDE SEQUENCE [LARGE SCALE GENOMIC DNA]</scope>
</reference>
<keyword evidence="4" id="KW-1185">Reference proteome</keyword>
<feature type="signal peptide" evidence="2">
    <location>
        <begin position="1"/>
        <end position="20"/>
    </location>
</feature>
<feature type="compositionally biased region" description="Basic residues" evidence="1">
    <location>
        <begin position="287"/>
        <end position="308"/>
    </location>
</feature>
<evidence type="ECO:0000313" key="4">
    <source>
        <dbReference type="Proteomes" id="UP000183832"/>
    </source>
</evidence>
<name>A0A1J1HF69_9DIPT</name>
<organism evidence="3 4">
    <name type="scientific">Clunio marinus</name>
    <dbReference type="NCBI Taxonomy" id="568069"/>
    <lineage>
        <taxon>Eukaryota</taxon>
        <taxon>Metazoa</taxon>
        <taxon>Ecdysozoa</taxon>
        <taxon>Arthropoda</taxon>
        <taxon>Hexapoda</taxon>
        <taxon>Insecta</taxon>
        <taxon>Pterygota</taxon>
        <taxon>Neoptera</taxon>
        <taxon>Endopterygota</taxon>
        <taxon>Diptera</taxon>
        <taxon>Nematocera</taxon>
        <taxon>Chironomoidea</taxon>
        <taxon>Chironomidae</taxon>
        <taxon>Clunio</taxon>
    </lineage>
</organism>
<dbReference type="Proteomes" id="UP000183832">
    <property type="component" value="Unassembled WGS sequence"/>
</dbReference>
<keyword evidence="2" id="KW-0732">Signal</keyword>
<feature type="compositionally biased region" description="Low complexity" evidence="1">
    <location>
        <begin position="253"/>
        <end position="265"/>
    </location>
</feature>
<feature type="compositionally biased region" description="Basic residues" evidence="1">
    <location>
        <begin position="204"/>
        <end position="215"/>
    </location>
</feature>
<protein>
    <submittedName>
        <fullName evidence="3">CLUMA_CG000489, isoform A</fullName>
    </submittedName>
</protein>
<dbReference type="EMBL" id="CVRI01000002">
    <property type="protein sequence ID" value="CRK86653.1"/>
    <property type="molecule type" value="Genomic_DNA"/>
</dbReference>
<feature type="compositionally biased region" description="Basic and acidic residues" evidence="1">
    <location>
        <begin position="162"/>
        <end position="171"/>
    </location>
</feature>
<evidence type="ECO:0000256" key="2">
    <source>
        <dbReference type="SAM" id="SignalP"/>
    </source>
</evidence>
<feature type="compositionally biased region" description="Basic and acidic residues" evidence="1">
    <location>
        <begin position="133"/>
        <end position="150"/>
    </location>
</feature>
<feature type="chain" id="PRO_5012430215" evidence="2">
    <location>
        <begin position="21"/>
        <end position="308"/>
    </location>
</feature>
<accession>A0A1J1HF69</accession>
<feature type="region of interest" description="Disordered" evidence="1">
    <location>
        <begin position="124"/>
        <end position="308"/>
    </location>
</feature>
<feature type="compositionally biased region" description="Acidic residues" evidence="1">
    <location>
        <begin position="176"/>
        <end position="197"/>
    </location>
</feature>
<evidence type="ECO:0000256" key="1">
    <source>
        <dbReference type="SAM" id="MobiDB-lite"/>
    </source>
</evidence>
<sequence>MKIIFLTFIVLILVQEFVCNEEIRRRAGRQKAILPPTTPEVTTVANKKPNSDELCQMLGGSCQIACEGLYNIFSTCSLGLSCCIIFKLQNGGDVGTEYRDTFLIETIRGEDSNFDKKKCRASDYDCDSEEDDKPEKEHKQHPVSEEKKISAEVPVEIPESTKSFEEPEKVYSDSVETMEIEDSSESSEISESDEEDYVPVSKEKSKKSRKLKSRKTSSDKVHREKLKPVKVSATNRHKKQKKVSSSAEKERSPVSSSESRVSFSGSDEDIEKIFFSDKPYVPYENRKPKKSKTIKRRKISKRKHSNTS</sequence>
<evidence type="ECO:0000313" key="3">
    <source>
        <dbReference type="EMBL" id="CRK86653.1"/>
    </source>
</evidence>
<dbReference type="AlphaFoldDB" id="A0A1J1HF69"/>
<proteinExistence type="predicted"/>
<gene>
    <name evidence="3" type="ORF">CLUMA_CG000489</name>
</gene>